<reference evidence="3" key="1">
    <citation type="submission" date="2016-07" db="EMBL/GenBank/DDBJ databases">
        <title>Sequence Frankia sp. strain CcI1.17.</title>
        <authorList>
            <person name="Ghodhbane-Gtari F."/>
            <person name="Swanson E."/>
            <person name="Gueddou A."/>
            <person name="Morris K."/>
            <person name="Hezbri K."/>
            <person name="Ktari A."/>
            <person name="Nouioui I."/>
            <person name="Abebe-Akele F."/>
            <person name="Simpson S."/>
            <person name="Thomas K."/>
            <person name="Gtari M."/>
            <person name="Tisa L.S."/>
            <person name="Hurst S."/>
        </authorList>
    </citation>
    <scope>NUCLEOTIDE SEQUENCE [LARGE SCALE GENOMIC DNA]</scope>
    <source>
        <strain evidence="3">Cc1.17</strain>
    </source>
</reference>
<gene>
    <name evidence="2" type="ORF">CC117_21775</name>
</gene>
<evidence type="ECO:0000313" key="2">
    <source>
        <dbReference type="EMBL" id="OHV34262.1"/>
    </source>
</evidence>
<keyword evidence="3" id="KW-1185">Reference proteome</keyword>
<dbReference type="PANTHER" id="PTHR41252">
    <property type="entry name" value="BLR2505 PROTEIN"/>
    <property type="match status" value="1"/>
</dbReference>
<evidence type="ECO:0000313" key="3">
    <source>
        <dbReference type="Proteomes" id="UP000179627"/>
    </source>
</evidence>
<accession>A0A1S1QMC9</accession>
<sequence length="151" mass="15943">MTAEAPRLVEEMARRFQAGDADGARALMHPAIRVQQPASLPHGGWYEGHDGMAAMGVAFARHWDRTITDPRVFGDGGNAVQVTTQTWTAKATGRSATVDVVELFAVADGAIVEIRVFQQDTRLLLATLADAVAGSQGTTGQGTTTGGGEHR</sequence>
<protein>
    <recommendedName>
        <fullName evidence="1">SnoaL-like domain-containing protein</fullName>
    </recommendedName>
</protein>
<dbReference type="AlphaFoldDB" id="A0A1S1QMC9"/>
<comment type="caution">
    <text evidence="2">The sequence shown here is derived from an EMBL/GenBank/DDBJ whole genome shotgun (WGS) entry which is preliminary data.</text>
</comment>
<dbReference type="Proteomes" id="UP000179627">
    <property type="component" value="Unassembled WGS sequence"/>
</dbReference>
<dbReference type="SUPFAM" id="SSF54427">
    <property type="entry name" value="NTF2-like"/>
    <property type="match status" value="1"/>
</dbReference>
<organism evidence="2 3">
    <name type="scientific">Parafrankia colletiae</name>
    <dbReference type="NCBI Taxonomy" id="573497"/>
    <lineage>
        <taxon>Bacteria</taxon>
        <taxon>Bacillati</taxon>
        <taxon>Actinomycetota</taxon>
        <taxon>Actinomycetes</taxon>
        <taxon>Frankiales</taxon>
        <taxon>Frankiaceae</taxon>
        <taxon>Parafrankia</taxon>
    </lineage>
</organism>
<evidence type="ECO:0000259" key="1">
    <source>
        <dbReference type="Pfam" id="PF12680"/>
    </source>
</evidence>
<proteinExistence type="predicted"/>
<dbReference type="Pfam" id="PF12680">
    <property type="entry name" value="SnoaL_2"/>
    <property type="match status" value="1"/>
</dbReference>
<dbReference type="PANTHER" id="PTHR41252:SF1">
    <property type="entry name" value="BLR2505 PROTEIN"/>
    <property type="match status" value="1"/>
</dbReference>
<name>A0A1S1QMC9_9ACTN</name>
<feature type="domain" description="SnoaL-like" evidence="1">
    <location>
        <begin position="9"/>
        <end position="114"/>
    </location>
</feature>
<dbReference type="Gene3D" id="3.10.450.50">
    <property type="match status" value="1"/>
</dbReference>
<dbReference type="InterPro" id="IPR037401">
    <property type="entry name" value="SnoaL-like"/>
</dbReference>
<dbReference type="EMBL" id="MBLM01000128">
    <property type="protein sequence ID" value="OHV34262.1"/>
    <property type="molecule type" value="Genomic_DNA"/>
</dbReference>
<dbReference type="RefSeq" id="WP_071086400.1">
    <property type="nucleotide sequence ID" value="NZ_MBLM01000128.1"/>
</dbReference>
<dbReference type="InterPro" id="IPR032710">
    <property type="entry name" value="NTF2-like_dom_sf"/>
</dbReference>
<dbReference type="OrthoDB" id="3574881at2"/>